<comment type="similarity">
    <text evidence="8 9">Belongs to the TonB-dependent receptor family.</text>
</comment>
<reference evidence="13 14" key="1">
    <citation type="submission" date="2016-01" db="EMBL/GenBank/DDBJ databases">
        <title>Complete genome and mega plasmid sequence of Sphingomonas panacis DCY99 elicits systemic resistance in rice to Xanthomonas oryzae.</title>
        <authorList>
            <person name="Kim Y.J."/>
            <person name="Yang D.C."/>
            <person name="Sing P."/>
        </authorList>
    </citation>
    <scope>NUCLEOTIDE SEQUENCE [LARGE SCALE GENOMIC DNA]</scope>
    <source>
        <strain evidence="13 14">DCY99</strain>
    </source>
</reference>
<feature type="domain" description="TonB-dependent receptor-like beta-barrel" evidence="11">
    <location>
        <begin position="378"/>
        <end position="822"/>
    </location>
</feature>
<dbReference type="GO" id="GO:0009279">
    <property type="term" value="C:cell outer membrane"/>
    <property type="evidence" value="ECO:0007669"/>
    <property type="project" value="UniProtKB-SubCell"/>
</dbReference>
<dbReference type="Gene3D" id="2.170.130.10">
    <property type="entry name" value="TonB-dependent receptor, plug domain"/>
    <property type="match status" value="1"/>
</dbReference>
<dbReference type="InterPro" id="IPR000531">
    <property type="entry name" value="Beta-barrel_TonB"/>
</dbReference>
<protein>
    <submittedName>
        <fullName evidence="13">TonB-dependent receptor</fullName>
    </submittedName>
</protein>
<evidence type="ECO:0000313" key="14">
    <source>
        <dbReference type="Proteomes" id="UP000094256"/>
    </source>
</evidence>
<dbReference type="CDD" id="cd01347">
    <property type="entry name" value="ligand_gated_channel"/>
    <property type="match status" value="1"/>
</dbReference>
<dbReference type="InterPro" id="IPR012910">
    <property type="entry name" value="Plug_dom"/>
</dbReference>
<feature type="chain" id="PRO_5008556309" evidence="10">
    <location>
        <begin position="24"/>
        <end position="855"/>
    </location>
</feature>
<evidence type="ECO:0000259" key="11">
    <source>
        <dbReference type="Pfam" id="PF00593"/>
    </source>
</evidence>
<comment type="subcellular location">
    <subcellularLocation>
        <location evidence="1 8">Cell outer membrane</location>
        <topology evidence="1 8">Multi-pass membrane protein</topology>
    </subcellularLocation>
</comment>
<dbReference type="PANTHER" id="PTHR40980">
    <property type="entry name" value="PLUG DOMAIN-CONTAINING PROTEIN"/>
    <property type="match status" value="1"/>
</dbReference>
<dbReference type="Proteomes" id="UP000094256">
    <property type="component" value="Chromosome"/>
</dbReference>
<dbReference type="NCBIfam" id="TIGR01782">
    <property type="entry name" value="TonB-Xanth-Caul"/>
    <property type="match status" value="1"/>
</dbReference>
<dbReference type="AlphaFoldDB" id="A0A1B3ZBY2"/>
<evidence type="ECO:0000256" key="8">
    <source>
        <dbReference type="PROSITE-ProRule" id="PRU01360"/>
    </source>
</evidence>
<dbReference type="PANTHER" id="PTHR40980:SF4">
    <property type="entry name" value="TONB-DEPENDENT RECEPTOR-LIKE BETA-BARREL DOMAIN-CONTAINING PROTEIN"/>
    <property type="match status" value="1"/>
</dbReference>
<evidence type="ECO:0000256" key="4">
    <source>
        <dbReference type="ARBA" id="ARBA00022692"/>
    </source>
</evidence>
<dbReference type="PROSITE" id="PS52016">
    <property type="entry name" value="TONB_DEPENDENT_REC_3"/>
    <property type="match status" value="1"/>
</dbReference>
<keyword evidence="4 8" id="KW-0812">Transmembrane</keyword>
<sequence>MKPIKSALLARAAACAVVAGAFAAPALAHTEAAPAAPAPEAASDDAAPDIVVTGAREGQRKAVAEKRNADNTVEALYANDVGKLPDQNVAEAVRRLPGLSVANDQGEGRYVIIRGIDPNLVNVSLNGQTLPAPEPNGRQVKLDDLPSAMIQSVIVSKSLLPSQDANAIGGEVAIRTLNAYDRSERFFLGARGSAGWSKLNGKTPWEVDGQVGGRFGANEQFGAVVSANYSRRPIESENFQGSEAWGTGIPDQNGLRDYNLVRTRLGVVGNVDYRPSDDVKLYIRSSYSKFTDHETRDQNRIGSETGIAPASATNGVFKATGTILVRRREEDDNTKSVTLGGDFNVGGGKLEASGGYTKAVKDDPIRSEFTFATAKSGLTVDYDLSTDPYSFTPRTPGFTDPSKFALTKFNLDRRQAYEEIWQARVDYTLPIAIGDDSSVKIGGKYLDRRKFNNQDKTNYKAGGTVLALTNLGYVGDTGFYNGMYSFGQRIDYFKARAYVEANPATLKLDPTATLADSLSSDYDVSESIIAGYAMATLKFGPLTLIPGVRIEHTEDKTKATVVNAASKLTDGYNRFGGKSYTNVFPGLNAKWDIAPDVLMRAAVTTAIGRPNYPNLAPFVVVTDDAVPGISLGNPDLKPYKSVNLDTSLEYYPTKDSVFAIGLFYKHIDNPIYTSSARVTNASFAGVTYPVAQVSQPINADSEVVYGIELNAQTQFTWLPGLLSGFGVSANYTHVEGHATAPGIRAGDLPLGFQSHDIGTAQLFYEKYGFAARVAYSYRSKYLDLLGGSAAADEYTDNNGQLDVHASYQITPMVTIFADGTNLTDAPWRRFIGTKANLVERERYDYSLRGGVQLHF</sequence>
<dbReference type="InterPro" id="IPR037066">
    <property type="entry name" value="Plug_dom_sf"/>
</dbReference>
<proteinExistence type="inferred from homology"/>
<evidence type="ECO:0000256" key="10">
    <source>
        <dbReference type="SAM" id="SignalP"/>
    </source>
</evidence>
<dbReference type="SUPFAM" id="SSF56935">
    <property type="entry name" value="Porins"/>
    <property type="match status" value="1"/>
</dbReference>
<feature type="domain" description="TonB-dependent receptor plug" evidence="12">
    <location>
        <begin position="66"/>
        <end position="170"/>
    </location>
</feature>
<gene>
    <name evidence="13" type="ORF">AWL63_14185</name>
</gene>
<dbReference type="InterPro" id="IPR039426">
    <property type="entry name" value="TonB-dep_rcpt-like"/>
</dbReference>
<evidence type="ECO:0000256" key="1">
    <source>
        <dbReference type="ARBA" id="ARBA00004571"/>
    </source>
</evidence>
<dbReference type="InterPro" id="IPR036942">
    <property type="entry name" value="Beta-barrel_TonB_sf"/>
</dbReference>
<evidence type="ECO:0000256" key="6">
    <source>
        <dbReference type="ARBA" id="ARBA00023136"/>
    </source>
</evidence>
<dbReference type="EMBL" id="CP014168">
    <property type="protein sequence ID" value="AOH84934.1"/>
    <property type="molecule type" value="Genomic_DNA"/>
</dbReference>
<keyword evidence="13" id="KW-0675">Receptor</keyword>
<dbReference type="RefSeq" id="WP_069205485.1">
    <property type="nucleotide sequence ID" value="NZ_CP014168.1"/>
</dbReference>
<dbReference type="Pfam" id="PF07715">
    <property type="entry name" value="Plug"/>
    <property type="match status" value="1"/>
</dbReference>
<keyword evidence="14" id="KW-1185">Reference proteome</keyword>
<evidence type="ECO:0000256" key="3">
    <source>
        <dbReference type="ARBA" id="ARBA00022452"/>
    </source>
</evidence>
<evidence type="ECO:0000256" key="9">
    <source>
        <dbReference type="RuleBase" id="RU003357"/>
    </source>
</evidence>
<evidence type="ECO:0000313" key="13">
    <source>
        <dbReference type="EMBL" id="AOH84934.1"/>
    </source>
</evidence>
<evidence type="ECO:0000256" key="5">
    <source>
        <dbReference type="ARBA" id="ARBA00023077"/>
    </source>
</evidence>
<dbReference type="KEGG" id="span:AWL63_14185"/>
<evidence type="ECO:0000259" key="12">
    <source>
        <dbReference type="Pfam" id="PF07715"/>
    </source>
</evidence>
<feature type="signal peptide" evidence="10">
    <location>
        <begin position="1"/>
        <end position="23"/>
    </location>
</feature>
<keyword evidence="3 8" id="KW-1134">Transmembrane beta strand</keyword>
<keyword evidence="7 8" id="KW-0998">Cell outer membrane</keyword>
<keyword evidence="10" id="KW-0732">Signal</keyword>
<name>A0A1B3ZBY2_9SPHN</name>
<dbReference type="Pfam" id="PF00593">
    <property type="entry name" value="TonB_dep_Rec_b-barrel"/>
    <property type="match status" value="1"/>
</dbReference>
<keyword evidence="5 9" id="KW-0798">TonB box</keyword>
<keyword evidence="2 8" id="KW-0813">Transport</keyword>
<dbReference type="InterPro" id="IPR010104">
    <property type="entry name" value="TonB_rcpt_bac"/>
</dbReference>
<dbReference type="Gene3D" id="2.40.170.20">
    <property type="entry name" value="TonB-dependent receptor, beta-barrel domain"/>
    <property type="match status" value="1"/>
</dbReference>
<dbReference type="OrthoDB" id="5476657at2"/>
<evidence type="ECO:0000256" key="2">
    <source>
        <dbReference type="ARBA" id="ARBA00022448"/>
    </source>
</evidence>
<accession>A0A1B3ZBY2</accession>
<evidence type="ECO:0000256" key="7">
    <source>
        <dbReference type="ARBA" id="ARBA00023237"/>
    </source>
</evidence>
<keyword evidence="6 8" id="KW-0472">Membrane</keyword>
<dbReference type="STRING" id="1560345.AWL63_14185"/>
<organism evidence="13 14">
    <name type="scientific">Sphingomonas panacis</name>
    <dbReference type="NCBI Taxonomy" id="1560345"/>
    <lineage>
        <taxon>Bacteria</taxon>
        <taxon>Pseudomonadati</taxon>
        <taxon>Pseudomonadota</taxon>
        <taxon>Alphaproteobacteria</taxon>
        <taxon>Sphingomonadales</taxon>
        <taxon>Sphingomonadaceae</taxon>
        <taxon>Sphingomonas</taxon>
    </lineage>
</organism>